<dbReference type="EMBL" id="CM007384">
    <property type="protein sequence ID" value="ONK71990.1"/>
    <property type="molecule type" value="Genomic_DNA"/>
</dbReference>
<evidence type="ECO:0000313" key="2">
    <source>
        <dbReference type="Proteomes" id="UP000243459"/>
    </source>
</evidence>
<name>A0A5P1F676_ASPOF</name>
<evidence type="ECO:0000313" key="1">
    <source>
        <dbReference type="EMBL" id="ONK71990.1"/>
    </source>
</evidence>
<organism evidence="1 2">
    <name type="scientific">Asparagus officinalis</name>
    <name type="common">Garden asparagus</name>
    <dbReference type="NCBI Taxonomy" id="4686"/>
    <lineage>
        <taxon>Eukaryota</taxon>
        <taxon>Viridiplantae</taxon>
        <taxon>Streptophyta</taxon>
        <taxon>Embryophyta</taxon>
        <taxon>Tracheophyta</taxon>
        <taxon>Spermatophyta</taxon>
        <taxon>Magnoliopsida</taxon>
        <taxon>Liliopsida</taxon>
        <taxon>Asparagales</taxon>
        <taxon>Asparagaceae</taxon>
        <taxon>Asparagoideae</taxon>
        <taxon>Asparagus</taxon>
    </lineage>
</organism>
<reference evidence="2" key="1">
    <citation type="journal article" date="2017" name="Nat. Commun.">
        <title>The asparagus genome sheds light on the origin and evolution of a young Y chromosome.</title>
        <authorList>
            <person name="Harkess A."/>
            <person name="Zhou J."/>
            <person name="Xu C."/>
            <person name="Bowers J.E."/>
            <person name="Van der Hulst R."/>
            <person name="Ayyampalayam S."/>
            <person name="Mercati F."/>
            <person name="Riccardi P."/>
            <person name="McKain M.R."/>
            <person name="Kakrana A."/>
            <person name="Tang H."/>
            <person name="Ray J."/>
            <person name="Groenendijk J."/>
            <person name="Arikit S."/>
            <person name="Mathioni S.M."/>
            <person name="Nakano M."/>
            <person name="Shan H."/>
            <person name="Telgmann-Rauber A."/>
            <person name="Kanno A."/>
            <person name="Yue Z."/>
            <person name="Chen H."/>
            <person name="Li W."/>
            <person name="Chen Y."/>
            <person name="Xu X."/>
            <person name="Zhang Y."/>
            <person name="Luo S."/>
            <person name="Chen H."/>
            <person name="Gao J."/>
            <person name="Mao Z."/>
            <person name="Pires J.C."/>
            <person name="Luo M."/>
            <person name="Kudrna D."/>
            <person name="Wing R.A."/>
            <person name="Meyers B.C."/>
            <person name="Yi K."/>
            <person name="Kong H."/>
            <person name="Lavrijsen P."/>
            <person name="Sunseri F."/>
            <person name="Falavigna A."/>
            <person name="Ye Y."/>
            <person name="Leebens-Mack J.H."/>
            <person name="Chen G."/>
        </authorList>
    </citation>
    <scope>NUCLEOTIDE SEQUENCE [LARGE SCALE GENOMIC DNA]</scope>
    <source>
        <strain evidence="2">cv. DH0086</strain>
    </source>
</reference>
<accession>A0A5P1F676</accession>
<keyword evidence="2" id="KW-1185">Reference proteome</keyword>
<dbReference type="Proteomes" id="UP000243459">
    <property type="component" value="Chromosome 4"/>
</dbReference>
<protein>
    <submittedName>
        <fullName evidence="1">Uncharacterized protein</fullName>
    </submittedName>
</protein>
<dbReference type="AlphaFoldDB" id="A0A5P1F676"/>
<dbReference type="Gramene" id="ONK71990">
    <property type="protein sequence ID" value="ONK71990"/>
    <property type="gene ID" value="A4U43_C04F14510"/>
</dbReference>
<sequence>MKRRCTRNGMALTRILSLAFDRFGSKLNLAGWIGLAGVGRPNPSGSSWKKSFQNGGGIGGGNGGIGGNVGGTGEEMGFIGCTLHSIGLVDLVRAKSEEGFGSGLVGRRFGSDEAEVYRNGMALTRILSLAFDRFGSKLNLAGWIGLAGVGRPTRVDRVGRSRRRLMSRWWRRRRRNLHRLGMVLGFGSSSIDRSRLVRMGRVFWVRT</sequence>
<gene>
    <name evidence="1" type="ORF">A4U43_C04F14510</name>
</gene>
<proteinExistence type="predicted"/>